<sequence>MTVSERGIVLDEEAGHRKVARDRVGVLLAERLQLIACGAGQRPGRDLVGDLGDVPARSTGLSVIPAPVRTVTITLLIRLPVIPAPVRTVTITLLIRLPVIPAPVRTIAITLLIRLPVIPAPVRTVTITLLIRLPVIPTPVRTVTITLLIRLPVIPTPVRTVTIALLIRLPVIPTPVRTVTIALLIRLPVPAGGGAAVVRGIARATRALAIFVFCHQLILLLTRKWPPCVGWPFPVREVRRCPTLPQGVPCSTIGAERLSF</sequence>
<name>A0ABU5N6R5_9MICO</name>
<reference evidence="1 2" key="1">
    <citation type="submission" date="2023-10" db="EMBL/GenBank/DDBJ databases">
        <title>Microbacterium xanthum sp. nov., isolated from seaweed.</title>
        <authorList>
            <person name="Lee S.D."/>
        </authorList>
    </citation>
    <scope>NUCLEOTIDE SEQUENCE [LARGE SCALE GENOMIC DNA]</scope>
    <source>
        <strain evidence="1 2">KCTC 19124</strain>
    </source>
</reference>
<organism evidence="1 2">
    <name type="scientific">Microbacterium aquimaris</name>
    <dbReference type="NCBI Taxonomy" id="459816"/>
    <lineage>
        <taxon>Bacteria</taxon>
        <taxon>Bacillati</taxon>
        <taxon>Actinomycetota</taxon>
        <taxon>Actinomycetes</taxon>
        <taxon>Micrococcales</taxon>
        <taxon>Microbacteriaceae</taxon>
        <taxon>Microbacterium</taxon>
    </lineage>
</organism>
<dbReference type="EMBL" id="JAWJYN010000002">
    <property type="protein sequence ID" value="MDZ8161773.1"/>
    <property type="molecule type" value="Genomic_DNA"/>
</dbReference>
<feature type="non-terminal residue" evidence="1">
    <location>
        <position position="260"/>
    </location>
</feature>
<proteinExistence type="predicted"/>
<comment type="caution">
    <text evidence="1">The sequence shown here is derived from an EMBL/GenBank/DDBJ whole genome shotgun (WGS) entry which is preliminary data.</text>
</comment>
<protein>
    <submittedName>
        <fullName evidence="1">Uncharacterized protein</fullName>
    </submittedName>
</protein>
<evidence type="ECO:0000313" key="1">
    <source>
        <dbReference type="EMBL" id="MDZ8161773.1"/>
    </source>
</evidence>
<dbReference type="RefSeq" id="WP_322597571.1">
    <property type="nucleotide sequence ID" value="NZ_JAWJYN010000002.1"/>
</dbReference>
<gene>
    <name evidence="1" type="ORF">R2Q92_07950</name>
</gene>
<dbReference type="Proteomes" id="UP001291912">
    <property type="component" value="Unassembled WGS sequence"/>
</dbReference>
<accession>A0ABU5N6R5</accession>
<keyword evidence="2" id="KW-1185">Reference proteome</keyword>
<evidence type="ECO:0000313" key="2">
    <source>
        <dbReference type="Proteomes" id="UP001291912"/>
    </source>
</evidence>